<dbReference type="Pfam" id="PF16389">
    <property type="entry name" value="DUF4998"/>
    <property type="match status" value="1"/>
</dbReference>
<dbReference type="AlphaFoldDB" id="A0A0T5VGS2"/>
<accession>A0A0T5VGS2</accession>
<proteinExistence type="predicted"/>
<evidence type="ECO:0000259" key="1">
    <source>
        <dbReference type="Pfam" id="PF16405"/>
    </source>
</evidence>
<dbReference type="STRING" id="687842.ASU31_26555"/>
<keyword evidence="3" id="KW-1185">Reference proteome</keyword>
<protein>
    <recommendedName>
        <fullName evidence="1">DUF5013 domain-containing protein</fullName>
    </recommendedName>
</protein>
<comment type="caution">
    <text evidence="2">The sequence shown here is derived from an EMBL/GenBank/DDBJ whole genome shotgun (WGS) entry which is preliminary data.</text>
</comment>
<organism evidence="2 3">
    <name type="scientific">Pedobacter ginsenosidimutans</name>
    <dbReference type="NCBI Taxonomy" id="687842"/>
    <lineage>
        <taxon>Bacteria</taxon>
        <taxon>Pseudomonadati</taxon>
        <taxon>Bacteroidota</taxon>
        <taxon>Sphingobacteriia</taxon>
        <taxon>Sphingobacteriales</taxon>
        <taxon>Sphingobacteriaceae</taxon>
        <taxon>Pedobacter</taxon>
    </lineage>
</organism>
<dbReference type="EMBL" id="LMZQ01000066">
    <property type="protein sequence ID" value="KRT13058.1"/>
    <property type="molecule type" value="Genomic_DNA"/>
</dbReference>
<dbReference type="OrthoDB" id="1043438at2"/>
<sequence length="401" mass="44313">MIFIKLYSMKHIIAYSVIAVALLMVSCSKMDDYKKFTDGKVIVYPGKADSLRIQPGRNRALVRFLLISDPNIVKATIYWNNKANHQDVSITRGKGIDTIKAMVSPLPEGNYSFEVLTYDKGGNKSVAALKQGAAYGDVFEKSLLNRILENIVYQPSNGTTYLNWRASDAGSIGAEVTYTNINGKVTIKRIAKDAIQTTLTDQNPSTDIQYRTLFLPDSLAIDTFYSASASRKITEFYLKNPGAPFLQSKRDGRWGLVADWTTNAAARNMSNGAVGGWDSYNGGGFIAFEYWGTPQITNGKIYQTITLPPGKYRYVVTVSEIANPLEATYAAVNLGQTLPDVPDISQAMGSFKFLDNSQNGKDFAVPFSLTQTQEITLGFVSTMVVKNQSSVRFSKVRLYKD</sequence>
<gene>
    <name evidence="2" type="ORF">ASU31_26555</name>
</gene>
<dbReference type="PROSITE" id="PS51257">
    <property type="entry name" value="PROKAR_LIPOPROTEIN"/>
    <property type="match status" value="1"/>
</dbReference>
<dbReference type="Proteomes" id="UP000051950">
    <property type="component" value="Unassembled WGS sequence"/>
</dbReference>
<evidence type="ECO:0000313" key="2">
    <source>
        <dbReference type="EMBL" id="KRT13058.1"/>
    </source>
</evidence>
<feature type="domain" description="DUF5013" evidence="1">
    <location>
        <begin position="239"/>
        <end position="378"/>
    </location>
</feature>
<dbReference type="InterPro" id="IPR032181">
    <property type="entry name" value="DUF5013"/>
</dbReference>
<name>A0A0T5VGS2_9SPHI</name>
<reference evidence="2 3" key="1">
    <citation type="submission" date="2015-11" db="EMBL/GenBank/DDBJ databases">
        <title>Sequence of Pedobacter ginsenosidimutans.</title>
        <authorList>
            <person name="Carson E."/>
            <person name="Keyser V."/>
            <person name="Newman J."/>
            <person name="Miller J."/>
        </authorList>
    </citation>
    <scope>NUCLEOTIDE SEQUENCE [LARGE SCALE GENOMIC DNA]</scope>
    <source>
        <strain evidence="2 3">KACC 14530</strain>
    </source>
</reference>
<dbReference type="Pfam" id="PF16405">
    <property type="entry name" value="DUF5013"/>
    <property type="match status" value="1"/>
</dbReference>
<evidence type="ECO:0000313" key="3">
    <source>
        <dbReference type="Proteomes" id="UP000051950"/>
    </source>
</evidence>